<dbReference type="GO" id="GO:0004564">
    <property type="term" value="F:beta-fructofuranosidase activity"/>
    <property type="evidence" value="ECO:0007669"/>
    <property type="project" value="UniProtKB-EC"/>
</dbReference>
<evidence type="ECO:0000256" key="6">
    <source>
        <dbReference type="ARBA" id="ARBA00023295"/>
    </source>
</evidence>
<keyword evidence="3" id="KW-0732">Signal</keyword>
<dbReference type="Gene3D" id="2.115.10.20">
    <property type="entry name" value="Glycosyl hydrolase domain, family 43"/>
    <property type="match status" value="1"/>
</dbReference>
<dbReference type="SMR" id="A0A2K2FEW1"/>
<gene>
    <name evidence="9" type="ORF">CDQ84_09140</name>
</gene>
<dbReference type="PANTHER" id="PTHR43101:SF1">
    <property type="entry name" value="BETA-FRUCTOSIDASE"/>
    <property type="match status" value="1"/>
</dbReference>
<dbReference type="RefSeq" id="WP_103081459.1">
    <property type="nucleotide sequence ID" value="NZ_CP021850.1"/>
</dbReference>
<evidence type="ECO:0000256" key="5">
    <source>
        <dbReference type="ARBA" id="ARBA00023157"/>
    </source>
</evidence>
<dbReference type="Pfam" id="PF08244">
    <property type="entry name" value="Glyco_hydro_32C"/>
    <property type="match status" value="1"/>
</dbReference>
<evidence type="ECO:0000256" key="3">
    <source>
        <dbReference type="ARBA" id="ARBA00022729"/>
    </source>
</evidence>
<dbReference type="SMART" id="SM00560">
    <property type="entry name" value="LamGL"/>
    <property type="match status" value="1"/>
</dbReference>
<dbReference type="SMART" id="SM00640">
    <property type="entry name" value="Glyco_32"/>
    <property type="match status" value="1"/>
</dbReference>
<dbReference type="SUPFAM" id="SSF75005">
    <property type="entry name" value="Arabinanase/levansucrase/invertase"/>
    <property type="match status" value="1"/>
</dbReference>
<dbReference type="SUPFAM" id="SSF49899">
    <property type="entry name" value="Concanavalin A-like lectins/glucanases"/>
    <property type="match status" value="2"/>
</dbReference>
<keyword evidence="4 7" id="KW-0378">Hydrolase</keyword>
<organism evidence="9 10">
    <name type="scientific">Clostridium thermosuccinogenes</name>
    <dbReference type="NCBI Taxonomy" id="84032"/>
    <lineage>
        <taxon>Bacteria</taxon>
        <taxon>Bacillati</taxon>
        <taxon>Bacillota</taxon>
        <taxon>Clostridia</taxon>
        <taxon>Eubacteriales</taxon>
        <taxon>Clostridiaceae</taxon>
        <taxon>Clostridium</taxon>
    </lineage>
</organism>
<keyword evidence="5" id="KW-1015">Disulfide bond</keyword>
<dbReference type="InterPro" id="IPR006558">
    <property type="entry name" value="LamG-like"/>
</dbReference>
<evidence type="ECO:0000256" key="7">
    <source>
        <dbReference type="RuleBase" id="RU362110"/>
    </source>
</evidence>
<evidence type="ECO:0000256" key="1">
    <source>
        <dbReference type="ARBA" id="ARBA00009902"/>
    </source>
</evidence>
<dbReference type="InterPro" id="IPR013189">
    <property type="entry name" value="Glyco_hydro_32_C"/>
</dbReference>
<dbReference type="InterPro" id="IPR051214">
    <property type="entry name" value="GH32_Enzymes"/>
</dbReference>
<dbReference type="KEGG" id="cthd:CDO33_01910"/>
<evidence type="ECO:0000256" key="2">
    <source>
        <dbReference type="ARBA" id="ARBA00012758"/>
    </source>
</evidence>
<protein>
    <recommendedName>
        <fullName evidence="2">beta-fructofuranosidase</fullName>
        <ecNumber evidence="2">3.2.1.26</ecNumber>
    </recommendedName>
</protein>
<dbReference type="GO" id="GO:0005975">
    <property type="term" value="P:carbohydrate metabolic process"/>
    <property type="evidence" value="ECO:0007669"/>
    <property type="project" value="InterPro"/>
</dbReference>
<keyword evidence="10" id="KW-1185">Reference proteome</keyword>
<dbReference type="Pfam" id="PF00251">
    <property type="entry name" value="Glyco_hydro_32N"/>
    <property type="match status" value="1"/>
</dbReference>
<sequence length="757" mass="85178">MKDPKAQLATNAFKSNDLLAYWSFDEGSGKVSEDKVSGIKDPIKYVFNEAKYKPSTDPLRKAGVKGGSLLFDGYSTWIERSAEKAFKPGKALTIEVWVAPKNYEWGDGGKLSTIINQYDSQNKQGYALGMYRHGSWSFQIGTGKEWVEVWSEEKPLLKNKWSHVVGVFDGASGTVAIYLNGEKVGFTNIAEGSAIAPCERPLLIGKNNEGVDIGGPFTANMFSGLMDELKVYSRAMSEEEVKASYNDYIKALGNGALPEPELHPDRSLYAGDRHRPQYHFIAPEKWMNEPHGPIYFNGKYHIFYQHNPQGPYWHHIHWGHAVSDDMVHWKDLPIALSPEKGEVDPDGCWSGCSVIDDNGIPVILYTAGDDSKVPNTMIGLARSTFKADQDSELKTWIKEKTPVLVQKQGEGMYKQFRDPFAWKEGDTWYMLVGSGMPDKGGTALVYTSKDLVSWEYRNPLYVGDQFKYPKTGQVWELPVLFPIGTDKQGNKKHIFIINPWFNGVSPYTSKNIWYWIGVWDKENCKFIPDDEEPQIFDYGEHFTGPSGLIDDKGRVILFSIAQDGRTGLQQYLSGWAHNAGIPLILSLGDDGKLRIEPIPEFQSLRKEKLASFTNKSIKDANELLKNIKGDMLEIIVELENVSAESYGMKVRSTEDGQEETVIFYDSLKKTLNVDRLKSSKASDVRKGIQGGEFFLDGNTLKLHIYLDRSMVEVYANNTKSITTRVYPTREDALGVSVWGNGDVTVKSMEIWSMNSAY</sequence>
<dbReference type="OrthoDB" id="9759709at2"/>
<dbReference type="InterPro" id="IPR013320">
    <property type="entry name" value="ConA-like_dom_sf"/>
</dbReference>
<keyword evidence="6 7" id="KW-0326">Glycosidase</keyword>
<proteinExistence type="inferred from homology"/>
<dbReference type="Proteomes" id="UP000236151">
    <property type="component" value="Unassembled WGS sequence"/>
</dbReference>
<dbReference type="InterPro" id="IPR023296">
    <property type="entry name" value="Glyco_hydro_beta-prop_sf"/>
</dbReference>
<dbReference type="Pfam" id="PF13385">
    <property type="entry name" value="Laminin_G_3"/>
    <property type="match status" value="1"/>
</dbReference>
<dbReference type="EMBL" id="NIOJ01000020">
    <property type="protein sequence ID" value="PNT99275.1"/>
    <property type="molecule type" value="Genomic_DNA"/>
</dbReference>
<comment type="similarity">
    <text evidence="1 7">Belongs to the glycosyl hydrolase 32 family.</text>
</comment>
<dbReference type="CDD" id="cd08996">
    <property type="entry name" value="GH32_FFase"/>
    <property type="match status" value="1"/>
</dbReference>
<evidence type="ECO:0000259" key="8">
    <source>
        <dbReference type="SMART" id="SM00560"/>
    </source>
</evidence>
<feature type="domain" description="LamG-like jellyroll fold" evidence="8">
    <location>
        <begin position="90"/>
        <end position="239"/>
    </location>
</feature>
<dbReference type="InterPro" id="IPR013148">
    <property type="entry name" value="Glyco_hydro_32_N"/>
</dbReference>
<dbReference type="Gene3D" id="2.60.120.200">
    <property type="match status" value="1"/>
</dbReference>
<evidence type="ECO:0000256" key="4">
    <source>
        <dbReference type="ARBA" id="ARBA00022801"/>
    </source>
</evidence>
<accession>A0A2K2FEW1</accession>
<evidence type="ECO:0000313" key="9">
    <source>
        <dbReference type="EMBL" id="PNT99275.1"/>
    </source>
</evidence>
<dbReference type="InterPro" id="IPR001362">
    <property type="entry name" value="Glyco_hydro_32"/>
</dbReference>
<reference evidence="9 10" key="1">
    <citation type="submission" date="2017-06" db="EMBL/GenBank/DDBJ databases">
        <title>Investigating the central metabolism of Clostridium thermosuccinogenes.</title>
        <authorList>
            <person name="Koendjbiharie J.G."/>
            <person name="van Kranenburg R."/>
        </authorList>
    </citation>
    <scope>NUCLEOTIDE SEQUENCE [LARGE SCALE GENOMIC DNA]</scope>
    <source>
        <strain evidence="9 10">DSM 5806</strain>
    </source>
</reference>
<name>A0A2K2FEW1_9CLOT</name>
<evidence type="ECO:0000313" key="10">
    <source>
        <dbReference type="Proteomes" id="UP000236151"/>
    </source>
</evidence>
<dbReference type="AlphaFoldDB" id="A0A2K2FEW1"/>
<dbReference type="PANTHER" id="PTHR43101">
    <property type="entry name" value="BETA-FRUCTOSIDASE"/>
    <property type="match status" value="1"/>
</dbReference>
<comment type="caution">
    <text evidence="9">The sequence shown here is derived from an EMBL/GenBank/DDBJ whole genome shotgun (WGS) entry which is preliminary data.</text>
</comment>
<dbReference type="EC" id="3.2.1.26" evidence="2"/>
<dbReference type="Gene3D" id="2.60.120.560">
    <property type="entry name" value="Exo-inulinase, domain 1"/>
    <property type="match status" value="1"/>
</dbReference>